<dbReference type="GO" id="GO:0005774">
    <property type="term" value="C:vacuolar membrane"/>
    <property type="evidence" value="ECO:0007669"/>
    <property type="project" value="UniProtKB-SubCell"/>
</dbReference>
<evidence type="ECO:0000256" key="8">
    <source>
        <dbReference type="ARBA" id="ARBA00037813"/>
    </source>
</evidence>
<evidence type="ECO:0000313" key="11">
    <source>
        <dbReference type="Proteomes" id="UP000094565"/>
    </source>
</evidence>
<keyword evidence="2" id="KW-0813">Transport</keyword>
<gene>
    <name evidence="10" type="primary">ATG18</name>
    <name evidence="10" type="ORF">ATY40_BA7503575</name>
</gene>
<evidence type="ECO:0000256" key="1">
    <source>
        <dbReference type="ARBA" id="ARBA00004184"/>
    </source>
</evidence>
<keyword evidence="6" id="KW-0653">Protein transport</keyword>
<evidence type="ECO:0000256" key="7">
    <source>
        <dbReference type="ARBA" id="ARBA00025740"/>
    </source>
</evidence>
<dbReference type="Pfam" id="PF21032">
    <property type="entry name" value="PROPPIN"/>
    <property type="match status" value="2"/>
</dbReference>
<dbReference type="Gene3D" id="2.130.10.10">
    <property type="entry name" value="YVTN repeat-like/Quinoprotein amine dehydrogenase"/>
    <property type="match status" value="1"/>
</dbReference>
<sequence length="543" mass="59853">MSQPTEEADKSTGNAQVTHESINFANFNQDSTCVSVGYQSGYKIFNVEPFTKCLSLADTSVGIVEMLFSSSLVAIVGLGELPDSSPRKLKVFNTKRRSIICELTFPTSILAVKMNRERMVVLLEDTIYVYDINTMRILHTIETPSNPEGLIALSSSTEKNILAYPSPPKLPNRQESSTKGATNDNDRSHLENIPENVNSNSSNLRNGDVIIFNSHTLQPISVIEAHKAQLSAIALSSDGTLLATASNKGTIVRVFDVETGVKLYQFRRGTYPTKIYCLSFSQDNRFVCASSATETVHIFRLGQDEANNTMPSRWSKNQKLALQRYKQSMKQKQGSKPSSLVDSESDPDVDELVENDNSDDDELEEDIDDELAEERFSSSLTVPRRVSSTTSLGSYGSQESIGDKIEPHVDSARRSVARMIRRTSQSLGRKAAEKMGPYLHPKFSSLLEPNRHFASLKVPASKDTKTVVAIGNSVGQGELPQLGEHEDVDNSSSTSDSTFHQKLLHVMVVSSEGFFYNFGLDTERGGDCTLLSQYSLLTDVNDG</sequence>
<dbReference type="InterPro" id="IPR048720">
    <property type="entry name" value="PROPPIN"/>
</dbReference>
<dbReference type="PANTHER" id="PTHR11227">
    <property type="entry name" value="WD-REPEAT PROTEIN INTERACTING WITH PHOSPHOINOSIDES WIPI -RELATED"/>
    <property type="match status" value="1"/>
</dbReference>
<evidence type="ECO:0000256" key="2">
    <source>
        <dbReference type="ARBA" id="ARBA00022448"/>
    </source>
</evidence>
<dbReference type="OrthoDB" id="1667587at2759"/>
<accession>A0A1B2JEA8</accession>
<feature type="compositionally biased region" description="Polar residues" evidence="9">
    <location>
        <begin position="173"/>
        <end position="183"/>
    </location>
</feature>
<dbReference type="SUPFAM" id="SSF50978">
    <property type="entry name" value="WD40 repeat-like"/>
    <property type="match status" value="1"/>
</dbReference>
<evidence type="ECO:0000256" key="9">
    <source>
        <dbReference type="SAM" id="MobiDB-lite"/>
    </source>
</evidence>
<dbReference type="InterPro" id="IPR015943">
    <property type="entry name" value="WD40/YVTN_repeat-like_dom_sf"/>
</dbReference>
<feature type="compositionally biased region" description="Polar residues" evidence="9">
    <location>
        <begin position="377"/>
        <end position="400"/>
    </location>
</feature>
<keyword evidence="11" id="KW-1185">Reference proteome</keyword>
<keyword evidence="5" id="KW-0677">Repeat</keyword>
<keyword evidence="4" id="KW-0853">WD repeat</keyword>
<evidence type="ECO:0000256" key="3">
    <source>
        <dbReference type="ARBA" id="ARBA00022554"/>
    </source>
</evidence>
<dbReference type="InterPro" id="IPR001680">
    <property type="entry name" value="WD40_rpt"/>
</dbReference>
<feature type="region of interest" description="Disordered" evidence="9">
    <location>
        <begin position="163"/>
        <end position="200"/>
    </location>
</feature>
<comment type="subcellular location">
    <subcellularLocation>
        <location evidence="1">Endomembrane system</location>
        <topology evidence="1">Peripheral membrane protein</topology>
    </subcellularLocation>
    <subcellularLocation>
        <location evidence="8">Vacuole membrane</location>
    </subcellularLocation>
</comment>
<evidence type="ECO:0000313" key="10">
    <source>
        <dbReference type="EMBL" id="ANZ76366.1"/>
    </source>
</evidence>
<feature type="region of interest" description="Disordered" evidence="9">
    <location>
        <begin position="476"/>
        <end position="496"/>
    </location>
</feature>
<dbReference type="AlphaFoldDB" id="A0A1B2JEA8"/>
<feature type="compositionally biased region" description="Acidic residues" evidence="9">
    <location>
        <begin position="343"/>
        <end position="372"/>
    </location>
</feature>
<comment type="similarity">
    <text evidence="7">Belongs to the WD repeat PROPPIN family.</text>
</comment>
<dbReference type="GO" id="GO:0015031">
    <property type="term" value="P:protein transport"/>
    <property type="evidence" value="ECO:0007669"/>
    <property type="project" value="UniProtKB-KW"/>
</dbReference>
<feature type="region of interest" description="Disordered" evidence="9">
    <location>
        <begin position="326"/>
        <end position="414"/>
    </location>
</feature>
<keyword evidence="3" id="KW-0926">Vacuole</keyword>
<evidence type="ECO:0000256" key="6">
    <source>
        <dbReference type="ARBA" id="ARBA00022927"/>
    </source>
</evidence>
<feature type="compositionally biased region" description="Polar residues" evidence="9">
    <location>
        <begin position="326"/>
        <end position="342"/>
    </location>
</feature>
<evidence type="ECO:0000256" key="5">
    <source>
        <dbReference type="ARBA" id="ARBA00022737"/>
    </source>
</evidence>
<organism evidence="10 11">
    <name type="scientific">Komagataella pastoris</name>
    <name type="common">Yeast</name>
    <name type="synonym">Pichia pastoris</name>
    <dbReference type="NCBI Taxonomy" id="4922"/>
    <lineage>
        <taxon>Eukaryota</taxon>
        <taxon>Fungi</taxon>
        <taxon>Dikarya</taxon>
        <taxon>Ascomycota</taxon>
        <taxon>Saccharomycotina</taxon>
        <taxon>Pichiomycetes</taxon>
        <taxon>Pichiales</taxon>
        <taxon>Pichiaceae</taxon>
        <taxon>Komagataella</taxon>
    </lineage>
</organism>
<dbReference type="InterPro" id="IPR036322">
    <property type="entry name" value="WD40_repeat_dom_sf"/>
</dbReference>
<dbReference type="Proteomes" id="UP000094565">
    <property type="component" value="Chromosome 3"/>
</dbReference>
<feature type="compositionally biased region" description="Basic and acidic residues" evidence="9">
    <location>
        <begin position="401"/>
        <end position="413"/>
    </location>
</feature>
<reference evidence="10 11" key="1">
    <citation type="submission" date="2016-02" db="EMBL/GenBank/DDBJ databases">
        <title>Comparative genomic and transcriptomic foundation for Pichia pastoris.</title>
        <authorList>
            <person name="Love K.R."/>
            <person name="Shah K.A."/>
            <person name="Whittaker C.A."/>
            <person name="Wu J."/>
            <person name="Bartlett M.C."/>
            <person name="Ma D."/>
            <person name="Leeson R.L."/>
            <person name="Priest M."/>
            <person name="Young S.K."/>
            <person name="Love J.C."/>
        </authorList>
    </citation>
    <scope>NUCLEOTIDE SEQUENCE [LARGE SCALE GENOMIC DNA]</scope>
    <source>
        <strain evidence="10 11">ATCC 28485</strain>
    </source>
</reference>
<dbReference type="GO" id="GO:0012505">
    <property type="term" value="C:endomembrane system"/>
    <property type="evidence" value="ECO:0007669"/>
    <property type="project" value="UniProtKB-SubCell"/>
</dbReference>
<dbReference type="EMBL" id="CP014586">
    <property type="protein sequence ID" value="ANZ76366.1"/>
    <property type="molecule type" value="Genomic_DNA"/>
</dbReference>
<evidence type="ECO:0000256" key="4">
    <source>
        <dbReference type="ARBA" id="ARBA00022574"/>
    </source>
</evidence>
<name>A0A1B2JEA8_PICPA</name>
<proteinExistence type="inferred from homology"/>
<protein>
    <submittedName>
        <fullName evidence="10">BA75_03575T0</fullName>
    </submittedName>
</protein>
<dbReference type="SMART" id="SM00320">
    <property type="entry name" value="WD40"/>
    <property type="match status" value="2"/>
</dbReference>